<evidence type="ECO:0000313" key="2">
    <source>
        <dbReference type="EMBL" id="KAJ1350081.1"/>
    </source>
</evidence>
<accession>A0AAD5QKH5</accession>
<feature type="region of interest" description="Disordered" evidence="1">
    <location>
        <begin position="1"/>
        <end position="21"/>
    </location>
</feature>
<evidence type="ECO:0000256" key="1">
    <source>
        <dbReference type="SAM" id="MobiDB-lite"/>
    </source>
</evidence>
<evidence type="ECO:0000313" key="3">
    <source>
        <dbReference type="Proteomes" id="UP001196413"/>
    </source>
</evidence>
<dbReference type="Proteomes" id="UP001196413">
    <property type="component" value="Unassembled WGS sequence"/>
</dbReference>
<comment type="caution">
    <text evidence="2">The sequence shown here is derived from an EMBL/GenBank/DDBJ whole genome shotgun (WGS) entry which is preliminary data.</text>
</comment>
<reference evidence="2" key="1">
    <citation type="submission" date="2021-06" db="EMBL/GenBank/DDBJ databases">
        <title>Parelaphostrongylus tenuis whole genome reference sequence.</title>
        <authorList>
            <person name="Garwood T.J."/>
            <person name="Larsen P.A."/>
            <person name="Fountain-Jones N.M."/>
            <person name="Garbe J.R."/>
            <person name="Macchietto M.G."/>
            <person name="Kania S.A."/>
            <person name="Gerhold R.W."/>
            <person name="Richards J.E."/>
            <person name="Wolf T.M."/>
        </authorList>
    </citation>
    <scope>NUCLEOTIDE SEQUENCE</scope>
    <source>
        <strain evidence="2">MNPRO001-30</strain>
        <tissue evidence="2">Meninges</tissue>
    </source>
</reference>
<gene>
    <name evidence="2" type="ORF">KIN20_005792</name>
</gene>
<dbReference type="AlphaFoldDB" id="A0AAD5QKH5"/>
<name>A0AAD5QKH5_PARTN</name>
<sequence>MGNTRSRRGDPVAPVNDQLLSPTHSETWNLKLRIKEGTCHRCENATKNTGTTYSSVVCTDHCKFDQE</sequence>
<proteinExistence type="predicted"/>
<protein>
    <submittedName>
        <fullName evidence="2">Uncharacterized protein</fullName>
    </submittedName>
</protein>
<organism evidence="2 3">
    <name type="scientific">Parelaphostrongylus tenuis</name>
    <name type="common">Meningeal worm</name>
    <dbReference type="NCBI Taxonomy" id="148309"/>
    <lineage>
        <taxon>Eukaryota</taxon>
        <taxon>Metazoa</taxon>
        <taxon>Ecdysozoa</taxon>
        <taxon>Nematoda</taxon>
        <taxon>Chromadorea</taxon>
        <taxon>Rhabditida</taxon>
        <taxon>Rhabditina</taxon>
        <taxon>Rhabditomorpha</taxon>
        <taxon>Strongyloidea</taxon>
        <taxon>Metastrongylidae</taxon>
        <taxon>Parelaphostrongylus</taxon>
    </lineage>
</organism>
<keyword evidence="3" id="KW-1185">Reference proteome</keyword>
<dbReference type="EMBL" id="JAHQIW010000796">
    <property type="protein sequence ID" value="KAJ1350081.1"/>
    <property type="molecule type" value="Genomic_DNA"/>
</dbReference>